<dbReference type="Proteomes" id="UP000322619">
    <property type="component" value="Unassembled WGS sequence"/>
</dbReference>
<feature type="region of interest" description="Disordered" evidence="1">
    <location>
        <begin position="111"/>
        <end position="158"/>
    </location>
</feature>
<feature type="compositionally biased region" description="Pro residues" evidence="1">
    <location>
        <begin position="127"/>
        <end position="147"/>
    </location>
</feature>
<dbReference type="Gene3D" id="2.60.40.2700">
    <property type="match status" value="1"/>
</dbReference>
<comment type="caution">
    <text evidence="2">The sequence shown here is derived from an EMBL/GenBank/DDBJ whole genome shotgun (WGS) entry which is preliminary data.</text>
</comment>
<accession>A0A5D0WWR7</accession>
<dbReference type="RefSeq" id="WP_148636239.1">
    <property type="nucleotide sequence ID" value="NZ_VSLA01000002.1"/>
</dbReference>
<evidence type="ECO:0000313" key="3">
    <source>
        <dbReference type="Proteomes" id="UP000322619"/>
    </source>
</evidence>
<proteinExistence type="predicted"/>
<dbReference type="AlphaFoldDB" id="A0A5D0WWR7"/>
<gene>
    <name evidence="2" type="ORF">FXB42_00120</name>
</gene>
<organism evidence="2 3">
    <name type="scientific">Acetobacterium wieringae</name>
    <dbReference type="NCBI Taxonomy" id="52694"/>
    <lineage>
        <taxon>Bacteria</taxon>
        <taxon>Bacillati</taxon>
        <taxon>Bacillota</taxon>
        <taxon>Clostridia</taxon>
        <taxon>Eubacteriales</taxon>
        <taxon>Eubacteriaceae</taxon>
        <taxon>Acetobacterium</taxon>
    </lineage>
</organism>
<evidence type="ECO:0000313" key="2">
    <source>
        <dbReference type="EMBL" id="TYC88061.1"/>
    </source>
</evidence>
<protein>
    <submittedName>
        <fullName evidence="2">Uncharacterized protein</fullName>
    </submittedName>
</protein>
<sequence>MMKTESGQTRIVATDANNIEVVIAEDATGEEIILEGTFDKVTIDAPKVVVNTQGDTKIAKLDVGKEATDSDIKLAKGTAVADLAVSAPVKMMGEGTIEKADVHSDGVSFETAPAKQNVDPEVKTPPVITPPAVDPVKPPVPPTPEPPGGGGGGTPTTIPLSYLGITGNGNVGDDMGVILRPSDATCTYQWYRSLDENGGGTFTAIPGATGKTYKLQPVDAGCSIRVMKTTKSSRLRSISLLLWKIP</sequence>
<reference evidence="2 3" key="1">
    <citation type="submission" date="2019-08" db="EMBL/GenBank/DDBJ databases">
        <title>Isolation and enrichment of carboxydotrophic bacteria from anaerobic sludge for the production of bio-based chemicals from syngas.</title>
        <authorList>
            <person name="Antares A.L."/>
            <person name="Moreira J."/>
            <person name="Diender M."/>
            <person name="Parshina S.N."/>
            <person name="Stams A.J.M."/>
            <person name="Alves M."/>
            <person name="Alves J.I."/>
            <person name="Sousa D.Z."/>
        </authorList>
    </citation>
    <scope>NUCLEOTIDE SEQUENCE [LARGE SCALE GENOMIC DNA]</scope>
    <source>
        <strain evidence="2 3">JM</strain>
    </source>
</reference>
<evidence type="ECO:0000256" key="1">
    <source>
        <dbReference type="SAM" id="MobiDB-lite"/>
    </source>
</evidence>
<dbReference type="EMBL" id="VSLA01000002">
    <property type="protein sequence ID" value="TYC88061.1"/>
    <property type="molecule type" value="Genomic_DNA"/>
</dbReference>
<name>A0A5D0WWR7_9FIRM</name>